<evidence type="ECO:0000256" key="2">
    <source>
        <dbReference type="SAM" id="Phobius"/>
    </source>
</evidence>
<dbReference type="GO" id="GO:0004190">
    <property type="term" value="F:aspartic-type endopeptidase activity"/>
    <property type="evidence" value="ECO:0007669"/>
    <property type="project" value="UniProtKB-EC"/>
</dbReference>
<dbReference type="InterPro" id="IPR000045">
    <property type="entry name" value="Prepilin_IV_endopep_pep"/>
</dbReference>
<keyword evidence="2" id="KW-0812">Transmembrane</keyword>
<feature type="transmembrane region" description="Helical" evidence="2">
    <location>
        <begin position="51"/>
        <end position="70"/>
    </location>
</feature>
<reference evidence="4" key="1">
    <citation type="submission" date="2021-10" db="EMBL/GenBank/DDBJ databases">
        <title>Anaerobic single-cell dispensing facilitates the cultivation of human gut bacteria.</title>
        <authorList>
            <person name="Afrizal A."/>
        </authorList>
    </citation>
    <scope>NUCLEOTIDE SEQUENCE</scope>
    <source>
        <strain evidence="4">CLA-AA-H215</strain>
    </source>
</reference>
<feature type="domain" description="Prepilin type IV endopeptidase peptidase" evidence="3">
    <location>
        <begin position="11"/>
        <end position="108"/>
    </location>
</feature>
<dbReference type="GO" id="GO:0006465">
    <property type="term" value="P:signal peptide processing"/>
    <property type="evidence" value="ECO:0007669"/>
    <property type="project" value="TreeGrafter"/>
</dbReference>
<organism evidence="4 5">
    <name type="scientific">Hominifimenecus microfluidus</name>
    <dbReference type="NCBI Taxonomy" id="2885348"/>
    <lineage>
        <taxon>Bacteria</taxon>
        <taxon>Bacillati</taxon>
        <taxon>Bacillota</taxon>
        <taxon>Clostridia</taxon>
        <taxon>Lachnospirales</taxon>
        <taxon>Lachnospiraceae</taxon>
        <taxon>Hominifimenecus</taxon>
    </lineage>
</organism>
<evidence type="ECO:0000259" key="3">
    <source>
        <dbReference type="Pfam" id="PF01478"/>
    </source>
</evidence>
<dbReference type="Pfam" id="PF01478">
    <property type="entry name" value="Peptidase_A24"/>
    <property type="match status" value="1"/>
</dbReference>
<dbReference type="EC" id="3.4.23.43" evidence="4"/>
<keyword evidence="2" id="KW-0472">Membrane</keyword>
<dbReference type="PANTHER" id="PTHR30487:SF0">
    <property type="entry name" value="PREPILIN LEADER PEPTIDASE_N-METHYLTRANSFERASE-RELATED"/>
    <property type="match status" value="1"/>
</dbReference>
<keyword evidence="5" id="KW-1185">Reference proteome</keyword>
<evidence type="ECO:0000313" key="5">
    <source>
        <dbReference type="Proteomes" id="UP001198182"/>
    </source>
</evidence>
<dbReference type="InterPro" id="IPR050882">
    <property type="entry name" value="Prepilin_peptidase/N-MTase"/>
</dbReference>
<feature type="transmembrane region" description="Helical" evidence="2">
    <location>
        <begin position="152"/>
        <end position="170"/>
    </location>
</feature>
<dbReference type="Gene3D" id="1.20.120.1220">
    <property type="match status" value="1"/>
</dbReference>
<protein>
    <submittedName>
        <fullName evidence="4">Prepilin peptidase</fullName>
        <ecNumber evidence="4">3.4.23.43</ecNumber>
    </submittedName>
</protein>
<comment type="caution">
    <text evidence="4">The sequence shown here is derived from an EMBL/GenBank/DDBJ whole genome shotgun (WGS) entry which is preliminary data.</text>
</comment>
<name>A0AAE3E8W5_9FIRM</name>
<proteinExistence type="inferred from homology"/>
<accession>A0AAE3E8W5</accession>
<evidence type="ECO:0000256" key="1">
    <source>
        <dbReference type="ARBA" id="ARBA00005801"/>
    </source>
</evidence>
<dbReference type="PANTHER" id="PTHR30487">
    <property type="entry name" value="TYPE 4 PREPILIN-LIKE PROTEINS LEADER PEPTIDE-PROCESSING ENZYME"/>
    <property type="match status" value="1"/>
</dbReference>
<dbReference type="EMBL" id="JAJEQR010000010">
    <property type="protein sequence ID" value="MCC2230324.1"/>
    <property type="molecule type" value="Genomic_DNA"/>
</dbReference>
<keyword evidence="2" id="KW-1133">Transmembrane helix</keyword>
<dbReference type="GO" id="GO:0005886">
    <property type="term" value="C:plasma membrane"/>
    <property type="evidence" value="ECO:0007669"/>
    <property type="project" value="TreeGrafter"/>
</dbReference>
<dbReference type="AlphaFoldDB" id="A0AAE3E8W5"/>
<comment type="similarity">
    <text evidence="1">Belongs to the peptidase A24 family.</text>
</comment>
<dbReference type="RefSeq" id="WP_308453029.1">
    <property type="nucleotide sequence ID" value="NZ_JAJEQR010000010.1"/>
</dbReference>
<keyword evidence="4" id="KW-0378">Hydrolase</keyword>
<sequence length="172" mass="19701">MRTIPERSVVWVLLFFLLLAAVWDFFLRRVPNVLVLLFLLCRFPLCRDVPYGMSCAADGLFILLILIPLWRRQMIGGGDVKILAVTGMYAGLRLWFSFFFFSLILAGAGGLFRILLSGTFRIRIQYFSEYIRTGGLRRGHPYEGPEREQAELPFIPFLFLGALLGCWWGGVL</sequence>
<feature type="transmembrane region" description="Helical" evidence="2">
    <location>
        <begin position="82"/>
        <end position="105"/>
    </location>
</feature>
<evidence type="ECO:0000313" key="4">
    <source>
        <dbReference type="EMBL" id="MCC2230324.1"/>
    </source>
</evidence>
<gene>
    <name evidence="4" type="ORF">LKD81_04825</name>
</gene>
<dbReference type="Proteomes" id="UP001198182">
    <property type="component" value="Unassembled WGS sequence"/>
</dbReference>